<keyword evidence="2" id="KW-1185">Reference proteome</keyword>
<dbReference type="AlphaFoldDB" id="A0A133UB87"/>
<dbReference type="Proteomes" id="UP000070163">
    <property type="component" value="Unassembled WGS sequence"/>
</dbReference>
<evidence type="ECO:0000313" key="2">
    <source>
        <dbReference type="Proteomes" id="UP000070163"/>
    </source>
</evidence>
<evidence type="ECO:0000313" key="1">
    <source>
        <dbReference type="EMBL" id="KXA91464.1"/>
    </source>
</evidence>
<name>A0A133UB87_9EURY</name>
<evidence type="ECO:0008006" key="3">
    <source>
        <dbReference type="Google" id="ProtNLM"/>
    </source>
</evidence>
<accession>A0A133UB87</accession>
<dbReference type="Gene3D" id="3.30.420.40">
    <property type="match status" value="1"/>
</dbReference>
<reference evidence="1 2" key="1">
    <citation type="journal article" date="2016" name="Sci. Rep.">
        <title>Metabolic traits of an uncultured archaeal lineage -MSBL1- from brine pools of the Red Sea.</title>
        <authorList>
            <person name="Mwirichia R."/>
            <person name="Alam I."/>
            <person name="Rashid M."/>
            <person name="Vinu M."/>
            <person name="Ba-Alawi W."/>
            <person name="Anthony Kamau A."/>
            <person name="Kamanda Ngugi D."/>
            <person name="Goker M."/>
            <person name="Klenk H.P."/>
            <person name="Bajic V."/>
            <person name="Stingl U."/>
        </authorList>
    </citation>
    <scope>NUCLEOTIDE SEQUENCE [LARGE SCALE GENOMIC DNA]</scope>
    <source>
        <strain evidence="1">SCGC-AAA259A05</strain>
    </source>
</reference>
<dbReference type="InterPro" id="IPR043129">
    <property type="entry name" value="ATPase_NBD"/>
</dbReference>
<protein>
    <recommendedName>
        <fullName evidence="3">Glucokinase</fullName>
    </recommendedName>
</protein>
<proteinExistence type="predicted"/>
<dbReference type="SUPFAM" id="SSF53067">
    <property type="entry name" value="Actin-like ATPase domain"/>
    <property type="match status" value="1"/>
</dbReference>
<sequence length="343" mass="38552">MESEWIKWKDYRVEIVGHTASNVRGIDPKNPELKMANLISVSALKKYCDREKIVESVFHWLKENGEDLEIESALRKMGTNIGLVVKRLLNWKYWKKTERIYLGGGVSEGKIGDILLEEAKDFIFAETSLNVTLQKIHYSPAVAGLIGATYFIPKKDGRKAVTTVDLGGGNLRTGLVLPPSEDENAVVVHSNFLNWQKLGLDRDSLAELISSELIDCLNVSRETKTEVSEHIGIGFPALVDEKGYVIGKDRNLPGNWTDSQFHLPGIINSKIKEKTDFGDFKFIVRNDAVCQGLSEIPFVHDVREWGILTIGTGLGNARFRNIPYSARSQWWKKTSQLAFDGVF</sequence>
<organism evidence="1 2">
    <name type="scientific">candidate division MSBL1 archaeon SCGC-AAA259A05</name>
    <dbReference type="NCBI Taxonomy" id="1698259"/>
    <lineage>
        <taxon>Archaea</taxon>
        <taxon>Methanobacteriati</taxon>
        <taxon>Methanobacteriota</taxon>
        <taxon>candidate division MSBL1</taxon>
    </lineage>
</organism>
<dbReference type="EMBL" id="LHXJ01000008">
    <property type="protein sequence ID" value="KXA91464.1"/>
    <property type="molecule type" value="Genomic_DNA"/>
</dbReference>
<dbReference type="PATRIC" id="fig|1698259.3.peg.1421"/>
<comment type="caution">
    <text evidence="1">The sequence shown here is derived from an EMBL/GenBank/DDBJ whole genome shotgun (WGS) entry which is preliminary data.</text>
</comment>
<gene>
    <name evidence="1" type="ORF">AKJ57_01150</name>
</gene>